<protein>
    <recommendedName>
        <fullName evidence="4">Phosphodiester glycosidase domain-containing protein</fullName>
    </recommendedName>
</protein>
<proteinExistence type="predicted"/>
<reference evidence="2 3" key="1">
    <citation type="submission" date="2019-07" db="EMBL/GenBank/DDBJ databases">
        <authorList>
            <person name="Kim J."/>
        </authorList>
    </citation>
    <scope>NUCLEOTIDE SEQUENCE [LARGE SCALE GENOMIC DNA]</scope>
    <source>
        <strain evidence="2 3">G13</strain>
    </source>
</reference>
<comment type="caution">
    <text evidence="2">The sequence shown here is derived from an EMBL/GenBank/DDBJ whole genome shotgun (WGS) entry which is preliminary data.</text>
</comment>
<keyword evidence="1" id="KW-0812">Transmembrane</keyword>
<keyword evidence="3" id="KW-1185">Reference proteome</keyword>
<feature type="transmembrane region" description="Helical" evidence="1">
    <location>
        <begin position="12"/>
        <end position="34"/>
    </location>
</feature>
<gene>
    <name evidence="2" type="ORF">FPZ45_05255</name>
</gene>
<name>A0A559JTS4_9BACL</name>
<dbReference type="RefSeq" id="WP_144699125.1">
    <property type="nucleotide sequence ID" value="NZ_VNJJ01000002.1"/>
</dbReference>
<keyword evidence="1" id="KW-1133">Transmembrane helix</keyword>
<accession>A0A559JTS4</accession>
<dbReference type="EMBL" id="VNJJ01000002">
    <property type="protein sequence ID" value="TVY03284.1"/>
    <property type="molecule type" value="Genomic_DNA"/>
</dbReference>
<dbReference type="AlphaFoldDB" id="A0A559JTS4"/>
<keyword evidence="1" id="KW-0472">Membrane</keyword>
<evidence type="ECO:0000313" key="2">
    <source>
        <dbReference type="EMBL" id="TVY03284.1"/>
    </source>
</evidence>
<evidence type="ECO:0000313" key="3">
    <source>
        <dbReference type="Proteomes" id="UP000316330"/>
    </source>
</evidence>
<sequence length="266" mass="28827">METATKAKIGIAGISVVGLGAIILSVVFILRGIWGTPSDDETNMPRDYKYDSVAASNGMELHYLLTQPSNIELESVSNNLVAAPFYGINGGFFYDDALLSIAVMNDVPVHKEIDQFGSGAANVKYARGTLVWDGELNRFSVQVVRRASEIEVSDRARYWAQGGISMSLDRSESWTEQAAAEAAPLPDQASLRSAAVYDEEGNLYLIVSTTKGTLAAFREAIVEKIGDGRLVNGIFLDGDGSSQLRCREVKLRGDGRPVVQMISLLQ</sequence>
<organism evidence="2 3">
    <name type="scientific">Cohnella terricola</name>
    <dbReference type="NCBI Taxonomy" id="1289167"/>
    <lineage>
        <taxon>Bacteria</taxon>
        <taxon>Bacillati</taxon>
        <taxon>Bacillota</taxon>
        <taxon>Bacilli</taxon>
        <taxon>Bacillales</taxon>
        <taxon>Paenibacillaceae</taxon>
        <taxon>Cohnella</taxon>
    </lineage>
</organism>
<evidence type="ECO:0008006" key="4">
    <source>
        <dbReference type="Google" id="ProtNLM"/>
    </source>
</evidence>
<dbReference type="Proteomes" id="UP000316330">
    <property type="component" value="Unassembled WGS sequence"/>
</dbReference>
<dbReference type="OrthoDB" id="2658510at2"/>
<evidence type="ECO:0000256" key="1">
    <source>
        <dbReference type="SAM" id="Phobius"/>
    </source>
</evidence>